<gene>
    <name evidence="2" type="ORF">GCM10010981_34460</name>
</gene>
<proteinExistence type="predicted"/>
<feature type="signal peptide" evidence="1">
    <location>
        <begin position="1"/>
        <end position="18"/>
    </location>
</feature>
<name>A0ABQ1GES7_9GAMM</name>
<keyword evidence="1" id="KW-0732">Signal</keyword>
<evidence type="ECO:0008006" key="4">
    <source>
        <dbReference type="Google" id="ProtNLM"/>
    </source>
</evidence>
<dbReference type="EMBL" id="BMJA01000003">
    <property type="protein sequence ID" value="GGA42465.1"/>
    <property type="molecule type" value="Genomic_DNA"/>
</dbReference>
<accession>A0ABQ1GES7</accession>
<evidence type="ECO:0000313" key="3">
    <source>
        <dbReference type="Proteomes" id="UP000620046"/>
    </source>
</evidence>
<feature type="chain" id="PRO_5046378200" description="DUF2845 domain-containing protein" evidence="1">
    <location>
        <begin position="19"/>
        <end position="95"/>
    </location>
</feature>
<evidence type="ECO:0000256" key="1">
    <source>
        <dbReference type="SAM" id="SignalP"/>
    </source>
</evidence>
<sequence length="95" mass="10654">MRRYLLLGLLLASITAQAATSLRVGDKVLTIGDSAAYVQQLMGPPTVRTYLHRTDGSLTDDQVSRGEQWQYVQDNKIEIITIVNGKVTDFQTQYH</sequence>
<evidence type="ECO:0000313" key="2">
    <source>
        <dbReference type="EMBL" id="GGA42465.1"/>
    </source>
</evidence>
<dbReference type="Proteomes" id="UP000620046">
    <property type="component" value="Unassembled WGS sequence"/>
</dbReference>
<protein>
    <recommendedName>
        <fullName evidence="4">DUF2845 domain-containing protein</fullName>
    </recommendedName>
</protein>
<organism evidence="2 3">
    <name type="scientific">Dyella nitratireducens</name>
    <dbReference type="NCBI Taxonomy" id="1849580"/>
    <lineage>
        <taxon>Bacteria</taxon>
        <taxon>Pseudomonadati</taxon>
        <taxon>Pseudomonadota</taxon>
        <taxon>Gammaproteobacteria</taxon>
        <taxon>Lysobacterales</taxon>
        <taxon>Rhodanobacteraceae</taxon>
        <taxon>Dyella</taxon>
    </lineage>
</organism>
<reference evidence="3" key="1">
    <citation type="journal article" date="2019" name="Int. J. Syst. Evol. Microbiol.">
        <title>The Global Catalogue of Microorganisms (GCM) 10K type strain sequencing project: providing services to taxonomists for standard genome sequencing and annotation.</title>
        <authorList>
            <consortium name="The Broad Institute Genomics Platform"/>
            <consortium name="The Broad Institute Genome Sequencing Center for Infectious Disease"/>
            <person name="Wu L."/>
            <person name="Ma J."/>
        </authorList>
    </citation>
    <scope>NUCLEOTIDE SEQUENCE [LARGE SCALE GENOMIC DNA]</scope>
    <source>
        <strain evidence="3">CGMCC 1.15439</strain>
    </source>
</reference>
<comment type="caution">
    <text evidence="2">The sequence shown here is derived from an EMBL/GenBank/DDBJ whole genome shotgun (WGS) entry which is preliminary data.</text>
</comment>
<keyword evidence="3" id="KW-1185">Reference proteome</keyword>
<dbReference type="RefSeq" id="WP_188796086.1">
    <property type="nucleotide sequence ID" value="NZ_BMJA01000003.1"/>
</dbReference>